<feature type="domain" description="HTH cro/C1-type" evidence="2">
    <location>
        <begin position="12"/>
        <end position="66"/>
    </location>
</feature>
<dbReference type="RefSeq" id="WP_316412846.1">
    <property type="nucleotide sequence ID" value="NZ_AP027080.1"/>
</dbReference>
<reference evidence="4" key="1">
    <citation type="journal article" date="2023" name="Int. J. Syst. Evol. Microbiol.">
        <title>Mesoterricola silvestris gen. nov., sp. nov., Mesoterricola sediminis sp. nov., Geothrix oryzae sp. nov., Geothrix edaphica sp. nov., Geothrix rubra sp. nov., and Geothrix limicola sp. nov., six novel members of Acidobacteriota isolated from soils.</title>
        <authorList>
            <person name="Itoh H."/>
            <person name="Sugisawa Y."/>
            <person name="Mise K."/>
            <person name="Xu Z."/>
            <person name="Kuniyasu M."/>
            <person name="Ushijima N."/>
            <person name="Kawano K."/>
            <person name="Kobayashi E."/>
            <person name="Shiratori Y."/>
            <person name="Masuda Y."/>
            <person name="Senoo K."/>
        </authorList>
    </citation>
    <scope>NUCLEOTIDE SEQUENCE [LARGE SCALE GENOMIC DNA]</scope>
    <source>
        <strain evidence="4">W79</strain>
    </source>
</reference>
<dbReference type="SMART" id="SM00530">
    <property type="entry name" value="HTH_XRE"/>
    <property type="match status" value="1"/>
</dbReference>
<dbReference type="EMBL" id="AP027080">
    <property type="protein sequence ID" value="BDU74174.1"/>
    <property type="molecule type" value="Genomic_DNA"/>
</dbReference>
<accession>A0AA48GQC4</accession>
<dbReference type="CDD" id="cd00093">
    <property type="entry name" value="HTH_XRE"/>
    <property type="match status" value="1"/>
</dbReference>
<dbReference type="InterPro" id="IPR010982">
    <property type="entry name" value="Lambda_DNA-bd_dom_sf"/>
</dbReference>
<dbReference type="PROSITE" id="PS50943">
    <property type="entry name" value="HTH_CROC1"/>
    <property type="match status" value="1"/>
</dbReference>
<dbReference type="Pfam" id="PF01381">
    <property type="entry name" value="HTH_3"/>
    <property type="match status" value="1"/>
</dbReference>
<dbReference type="InterPro" id="IPR010359">
    <property type="entry name" value="IrrE_HExxH"/>
</dbReference>
<comment type="similarity">
    <text evidence="1">Belongs to the short-chain fatty acyl-CoA assimilation regulator (ScfR) family.</text>
</comment>
<dbReference type="KEGG" id="msil:METEAL_33480"/>
<evidence type="ECO:0000313" key="3">
    <source>
        <dbReference type="EMBL" id="BDU74174.1"/>
    </source>
</evidence>
<dbReference type="InterPro" id="IPR052345">
    <property type="entry name" value="Rad_response_metalloprotease"/>
</dbReference>
<name>A0AA48GQC4_9BACT</name>
<dbReference type="GO" id="GO:0003677">
    <property type="term" value="F:DNA binding"/>
    <property type="evidence" value="ECO:0007669"/>
    <property type="project" value="InterPro"/>
</dbReference>
<dbReference type="InterPro" id="IPR001387">
    <property type="entry name" value="Cro/C1-type_HTH"/>
</dbReference>
<dbReference type="Proteomes" id="UP001238179">
    <property type="component" value="Chromosome"/>
</dbReference>
<sequence length="416" mass="46725">MAITQQELSRRIRAAREASQMTQEEAATQLGVSRPSYVQIEAGNRSVTSLELDRLAYLFGREIRDFLAEAFEEEDALAALFRAQPEVASQPEVLEKLRTCMALGRELTRLEQFLGLDHEKAQVTTYSYPPLRSRWDAIQQGQRLAESERRRLGLGNTSLPEVTELLESQGVRTGLVDLVDDVSGLTLNDRKVGFFVVANRLHHHLRRRFSFVHEYAHVLVDRDKFGLVSKASERDELTEVRANSFAANFLLPESGVRAFIQGLGKGQPSRPSADLFDEAGSLNVEGRNDPGSQALQLYDVVQLAYAFGVSCQSALFRLRNLRFITEREFENLKTQEQAGKAKSIHSFLDLPTPDHEGLRNAFKQRFLGLALEAYRREEISRGKLRELALLMGCPADALDLLSVEAGDVETCEASER</sequence>
<dbReference type="PANTHER" id="PTHR43236">
    <property type="entry name" value="ANTITOXIN HIGA1"/>
    <property type="match status" value="1"/>
</dbReference>
<evidence type="ECO:0000256" key="1">
    <source>
        <dbReference type="ARBA" id="ARBA00007227"/>
    </source>
</evidence>
<evidence type="ECO:0000313" key="4">
    <source>
        <dbReference type="Proteomes" id="UP001238179"/>
    </source>
</evidence>
<dbReference type="AlphaFoldDB" id="A0AA48GQC4"/>
<proteinExistence type="inferred from homology"/>
<organism evidence="3 4">
    <name type="scientific">Mesoterricola silvestris</name>
    <dbReference type="NCBI Taxonomy" id="2927979"/>
    <lineage>
        <taxon>Bacteria</taxon>
        <taxon>Pseudomonadati</taxon>
        <taxon>Acidobacteriota</taxon>
        <taxon>Holophagae</taxon>
        <taxon>Holophagales</taxon>
        <taxon>Holophagaceae</taxon>
        <taxon>Mesoterricola</taxon>
    </lineage>
</organism>
<dbReference type="PANTHER" id="PTHR43236:SF2">
    <property type="entry name" value="BLL0069 PROTEIN"/>
    <property type="match status" value="1"/>
</dbReference>
<dbReference type="SUPFAM" id="SSF47413">
    <property type="entry name" value="lambda repressor-like DNA-binding domains"/>
    <property type="match status" value="1"/>
</dbReference>
<dbReference type="Pfam" id="PF06114">
    <property type="entry name" value="Peptidase_M78"/>
    <property type="match status" value="1"/>
</dbReference>
<keyword evidence="4" id="KW-1185">Reference proteome</keyword>
<gene>
    <name evidence="3" type="ORF">METEAL_33480</name>
</gene>
<dbReference type="Gene3D" id="1.10.260.40">
    <property type="entry name" value="lambda repressor-like DNA-binding domains"/>
    <property type="match status" value="1"/>
</dbReference>
<dbReference type="Gene3D" id="1.10.10.2910">
    <property type="match status" value="1"/>
</dbReference>
<protein>
    <recommendedName>
        <fullName evidence="2">HTH cro/C1-type domain-containing protein</fullName>
    </recommendedName>
</protein>
<evidence type="ECO:0000259" key="2">
    <source>
        <dbReference type="PROSITE" id="PS50943"/>
    </source>
</evidence>